<feature type="domain" description="Reverse transcriptase" evidence="1">
    <location>
        <begin position="33"/>
        <end position="174"/>
    </location>
</feature>
<dbReference type="InterPro" id="IPR000477">
    <property type="entry name" value="RT_dom"/>
</dbReference>
<keyword evidence="2" id="KW-0808">Transferase</keyword>
<dbReference type="VEuPathDB" id="MicrosporidiaDB:CWI36_0308p0020"/>
<dbReference type="PANTHER" id="PTHR19446">
    <property type="entry name" value="REVERSE TRANSCRIPTASES"/>
    <property type="match status" value="1"/>
</dbReference>
<dbReference type="Proteomes" id="UP000293045">
    <property type="component" value="Unassembled WGS sequence"/>
</dbReference>
<dbReference type="AlphaFoldDB" id="A0A4V6MVJ7"/>
<accession>A0A4V6MVJ7</accession>
<reference evidence="2 3" key="1">
    <citation type="submission" date="2017-12" db="EMBL/GenBank/DDBJ databases">
        <authorList>
            <person name="Pombert J.-F."/>
            <person name="Haag K.L."/>
            <person name="Ebert D."/>
        </authorList>
    </citation>
    <scope>NUCLEOTIDE SEQUENCE [LARGE SCALE GENOMIC DNA]</scope>
    <source>
        <strain evidence="2">IL-BN-2</strain>
    </source>
</reference>
<evidence type="ECO:0000313" key="3">
    <source>
        <dbReference type="Proteomes" id="UP000293045"/>
    </source>
</evidence>
<sequence length="410" mass="47691">MDTHGVSLMAQHILHVLNEACTNRIPISWRKGDLRKPGNYREICLINTLLKLLCKDVERRMRLYAENNNLLCREQAGFRTREECVAKVATLLEIQRRRFIRGRETVCLLFDFEKAYDRVPHDLLLLRLKEQGYSGKLLRFLKDLYTDIKISVKVGDKTTSLFLYSIGLRQGCPSEVPLYFKLLIIKACIIPIVMYGSELWGMSKVRIVSVGCGVTRSLAAAFGCRENFAQLVAFRECDIQPLYEKAAMSRVRGFLKSQERRTIIRDLLNGKFTARRERELLKTESGRKLILEVLYRLNNRVLARSMRILRRFRIGLVKFSPQLADLGSLPIRYRERCLCCEEPVRETVSHLVFVYKRWKVERWMFTAQVTRRVVKCLKSFDAVGNLGLKASKQRIVIPEDLQSVNIPNRK</sequence>
<name>A0A4V6MVJ7_9MICR</name>
<keyword evidence="2" id="KW-0695">RNA-directed DNA polymerase</keyword>
<protein>
    <submittedName>
        <fullName evidence="2">Putative reverse transcriptase</fullName>
    </submittedName>
</protein>
<comment type="caution">
    <text evidence="2">The sequence shown here is derived from an EMBL/GenBank/DDBJ whole genome shotgun (WGS) entry which is preliminary data.</text>
</comment>
<dbReference type="EMBL" id="PIXR01000041">
    <property type="protein sequence ID" value="TBU09782.1"/>
    <property type="molecule type" value="Genomic_DNA"/>
</dbReference>
<dbReference type="Pfam" id="PF00078">
    <property type="entry name" value="RVT_1"/>
    <property type="match status" value="1"/>
</dbReference>
<dbReference type="VEuPathDB" id="MicrosporidiaDB:CWI39_0041p0030"/>
<dbReference type="GO" id="GO:0003964">
    <property type="term" value="F:RNA-directed DNA polymerase activity"/>
    <property type="evidence" value="ECO:0007669"/>
    <property type="project" value="UniProtKB-KW"/>
</dbReference>
<organism evidence="2 3">
    <name type="scientific">Hamiltosporidium magnivora</name>
    <dbReference type="NCBI Taxonomy" id="148818"/>
    <lineage>
        <taxon>Eukaryota</taxon>
        <taxon>Fungi</taxon>
        <taxon>Fungi incertae sedis</taxon>
        <taxon>Microsporidia</taxon>
        <taxon>Dubosqiidae</taxon>
        <taxon>Hamiltosporidium</taxon>
    </lineage>
</organism>
<gene>
    <name evidence="2" type="ORF">CWI39_0041p0030</name>
</gene>
<proteinExistence type="predicted"/>
<evidence type="ECO:0000259" key="1">
    <source>
        <dbReference type="Pfam" id="PF00078"/>
    </source>
</evidence>
<evidence type="ECO:0000313" key="2">
    <source>
        <dbReference type="EMBL" id="TBU09782.1"/>
    </source>
</evidence>
<keyword evidence="2" id="KW-0548">Nucleotidyltransferase</keyword>